<evidence type="ECO:0000259" key="2">
    <source>
        <dbReference type="PROSITE" id="PS50878"/>
    </source>
</evidence>
<accession>A0A4S2KIU5</accession>
<evidence type="ECO:0000313" key="4">
    <source>
        <dbReference type="Proteomes" id="UP000310200"/>
    </source>
</evidence>
<dbReference type="InterPro" id="IPR000477">
    <property type="entry name" value="RT_dom"/>
</dbReference>
<dbReference type="Pfam" id="PF00078">
    <property type="entry name" value="RVT_1"/>
    <property type="match status" value="1"/>
</dbReference>
<feature type="region of interest" description="Disordered" evidence="1">
    <location>
        <begin position="879"/>
        <end position="906"/>
    </location>
</feature>
<sequence>MTTAKTADRLPTPKVAEFKSNDASTNCSARYRGCVTRGYKKPEPPRAARTCFLYGLTNLKWQFKRYITRRFPRSNNLCGANRGSRNKLDKGELLVLRVTAWKTKMSNTEMEGLIRSQNELHGRIARAYDNLKKAGSARFTMGLVDARLQALESNWSKFEEQHSKLLLMPPETLAATDYKKQDLPTLVEETFAYNQIASIIKSCITEALGKNTSPSDSPIKSKFHPAPWWNDECETVIKARRTAQKNFKAHYTLETLIEYKKSIAVARRVLREQKVKGWKNFCATFNAKTPIDQVWRMVKSFRRRDASQPINDPLKEEELIQAAINKLCPPSCSPDDPSLAEMSATDALNMEHLSAWMDGPISMQEIKAALKTAKLKSSPDSMVALTNNIKAGFLKGAYTVAAFLDIDGAFDNVQPHILDKDLRAAKVPAKFRKFVMNLISNRLIYYVKSGRKCGPMFARKGTPQGSILSPTLFNIYIKDIVKLVNPDCQILLYADDVVVYSTNKNLEDAVRSVNESIQRITDFLSGKDVYKRQILRGPSHLTRLIVEACHRRTLHGGVQMTLGALRQEYWVPRGRTLVKGCIRRCVTCVRWRAASPQPVSYTHLDVYKRQALFHARYTDFMRQYVELGHMTPVDPPVNPTKMPVCYLPHHGVMKETSATTKLRVVFNGSSALPTGATLNKHLQTGPNLLPALVEILLRWRCHRFVFAADIEKMYRQIEVHPEDRDLQRIIWRESPSDILLEFLLITYGLACSAFLAIRTLHQLAKDEGVEFPLGAIALLLETYCHGLHGRRIDDMWTSITISLNATGNGPQKQAKEWQKTWRDWKSNVLKKCAQNKSYAGGTSGGLPKVLQLTELEESLLEILDPEAAGLADIPEAENFNRTKQRGSVPTNPVAANPVPTNDTIPKKESCETIAQEIEQHPPNSMQIKRV</sequence>
<dbReference type="AlphaFoldDB" id="A0A4S2KIU5"/>
<dbReference type="InterPro" id="IPR043128">
    <property type="entry name" value="Rev_trsase/Diguanyl_cyclase"/>
</dbReference>
<evidence type="ECO:0000313" key="3">
    <source>
        <dbReference type="EMBL" id="TGZ49471.1"/>
    </source>
</evidence>
<proteinExistence type="predicted"/>
<reference evidence="3 4" key="1">
    <citation type="journal article" date="2019" name="Philos. Trans. R. Soc. Lond., B, Biol. Sci.">
        <title>Ant behaviour and brain gene expression of defending hosts depend on the ecological success of the intruding social parasite.</title>
        <authorList>
            <person name="Kaur R."/>
            <person name="Stoldt M."/>
            <person name="Jongepier E."/>
            <person name="Feldmeyer B."/>
            <person name="Menzel F."/>
            <person name="Bornberg-Bauer E."/>
            <person name="Foitzik S."/>
        </authorList>
    </citation>
    <scope>NUCLEOTIDE SEQUENCE [LARGE SCALE GENOMIC DNA]</scope>
    <source>
        <tissue evidence="3">Whole body</tissue>
    </source>
</reference>
<evidence type="ECO:0000256" key="1">
    <source>
        <dbReference type="SAM" id="MobiDB-lite"/>
    </source>
</evidence>
<feature type="compositionally biased region" description="Low complexity" evidence="1">
    <location>
        <begin position="888"/>
        <end position="901"/>
    </location>
</feature>
<dbReference type="InterPro" id="IPR043502">
    <property type="entry name" value="DNA/RNA_pol_sf"/>
</dbReference>
<keyword evidence="4" id="KW-1185">Reference proteome</keyword>
<dbReference type="PANTHER" id="PTHR47331:SF1">
    <property type="entry name" value="GAG-LIKE PROTEIN"/>
    <property type="match status" value="1"/>
</dbReference>
<dbReference type="GO" id="GO:0071897">
    <property type="term" value="P:DNA biosynthetic process"/>
    <property type="evidence" value="ECO:0007669"/>
    <property type="project" value="UniProtKB-ARBA"/>
</dbReference>
<dbReference type="InterPro" id="IPR041588">
    <property type="entry name" value="Integrase_H2C2"/>
</dbReference>
<dbReference type="SUPFAM" id="SSF56672">
    <property type="entry name" value="DNA/RNA polymerases"/>
    <property type="match status" value="2"/>
</dbReference>
<dbReference type="PROSITE" id="PS50878">
    <property type="entry name" value="RT_POL"/>
    <property type="match status" value="1"/>
</dbReference>
<name>A0A4S2KIU5_9HYME</name>
<dbReference type="EMBL" id="QBLH01002124">
    <property type="protein sequence ID" value="TGZ49471.1"/>
    <property type="molecule type" value="Genomic_DNA"/>
</dbReference>
<dbReference type="Pfam" id="PF17921">
    <property type="entry name" value="Integrase_H2C2"/>
    <property type="match status" value="1"/>
</dbReference>
<protein>
    <recommendedName>
        <fullName evidence="2">Reverse transcriptase domain-containing protein</fullName>
    </recommendedName>
</protein>
<feature type="domain" description="Reverse transcriptase" evidence="2">
    <location>
        <begin position="267"/>
        <end position="546"/>
    </location>
</feature>
<dbReference type="Gene3D" id="1.10.340.70">
    <property type="match status" value="1"/>
</dbReference>
<gene>
    <name evidence="3" type="ORF">DBV15_11972</name>
</gene>
<dbReference type="PANTHER" id="PTHR47331">
    <property type="entry name" value="PHD-TYPE DOMAIN-CONTAINING PROTEIN"/>
    <property type="match status" value="1"/>
</dbReference>
<dbReference type="Gene3D" id="3.30.70.270">
    <property type="match status" value="1"/>
</dbReference>
<organism evidence="3 4">
    <name type="scientific">Temnothorax longispinosus</name>
    <dbReference type="NCBI Taxonomy" id="300112"/>
    <lineage>
        <taxon>Eukaryota</taxon>
        <taxon>Metazoa</taxon>
        <taxon>Ecdysozoa</taxon>
        <taxon>Arthropoda</taxon>
        <taxon>Hexapoda</taxon>
        <taxon>Insecta</taxon>
        <taxon>Pterygota</taxon>
        <taxon>Neoptera</taxon>
        <taxon>Endopterygota</taxon>
        <taxon>Hymenoptera</taxon>
        <taxon>Apocrita</taxon>
        <taxon>Aculeata</taxon>
        <taxon>Formicoidea</taxon>
        <taxon>Formicidae</taxon>
        <taxon>Myrmicinae</taxon>
        <taxon>Temnothorax</taxon>
    </lineage>
</organism>
<dbReference type="STRING" id="300112.A0A4S2KIU5"/>
<dbReference type="Proteomes" id="UP000310200">
    <property type="component" value="Unassembled WGS sequence"/>
</dbReference>
<comment type="caution">
    <text evidence="3">The sequence shown here is derived from an EMBL/GenBank/DDBJ whole genome shotgun (WGS) entry which is preliminary data.</text>
</comment>